<dbReference type="Gene3D" id="1.25.40.20">
    <property type="entry name" value="Ankyrin repeat-containing domain"/>
    <property type="match status" value="1"/>
</dbReference>
<dbReference type="InterPro" id="IPR002110">
    <property type="entry name" value="Ankyrin_rpt"/>
</dbReference>
<dbReference type="OrthoDB" id="341259at2759"/>
<feature type="repeat" description="ANK" evidence="3">
    <location>
        <begin position="162"/>
        <end position="194"/>
    </location>
</feature>
<dbReference type="PROSITE" id="PS50088">
    <property type="entry name" value="ANK_REPEAT"/>
    <property type="match status" value="2"/>
</dbReference>
<dbReference type="Proteomes" id="UP000886523">
    <property type="component" value="Unassembled WGS sequence"/>
</dbReference>
<evidence type="ECO:0000256" key="2">
    <source>
        <dbReference type="ARBA" id="ARBA00023043"/>
    </source>
</evidence>
<reference evidence="4" key="1">
    <citation type="journal article" date="2020" name="Nat. Commun.">
        <title>Large-scale genome sequencing of mycorrhizal fungi provides insights into the early evolution of symbiotic traits.</title>
        <authorList>
            <person name="Miyauchi S."/>
            <person name="Kiss E."/>
            <person name="Kuo A."/>
            <person name="Drula E."/>
            <person name="Kohler A."/>
            <person name="Sanchez-Garcia M."/>
            <person name="Morin E."/>
            <person name="Andreopoulos B."/>
            <person name="Barry K.W."/>
            <person name="Bonito G."/>
            <person name="Buee M."/>
            <person name="Carver A."/>
            <person name="Chen C."/>
            <person name="Cichocki N."/>
            <person name="Clum A."/>
            <person name="Culley D."/>
            <person name="Crous P.W."/>
            <person name="Fauchery L."/>
            <person name="Girlanda M."/>
            <person name="Hayes R.D."/>
            <person name="Keri Z."/>
            <person name="LaButti K."/>
            <person name="Lipzen A."/>
            <person name="Lombard V."/>
            <person name="Magnuson J."/>
            <person name="Maillard F."/>
            <person name="Murat C."/>
            <person name="Nolan M."/>
            <person name="Ohm R.A."/>
            <person name="Pangilinan J."/>
            <person name="Pereira M.F."/>
            <person name="Perotto S."/>
            <person name="Peter M."/>
            <person name="Pfister S."/>
            <person name="Riley R."/>
            <person name="Sitrit Y."/>
            <person name="Stielow J.B."/>
            <person name="Szollosi G."/>
            <person name="Zifcakova L."/>
            <person name="Stursova M."/>
            <person name="Spatafora J.W."/>
            <person name="Tedersoo L."/>
            <person name="Vaario L.M."/>
            <person name="Yamada A."/>
            <person name="Yan M."/>
            <person name="Wang P."/>
            <person name="Xu J."/>
            <person name="Bruns T."/>
            <person name="Baldrian P."/>
            <person name="Vilgalys R."/>
            <person name="Dunand C."/>
            <person name="Henrissat B."/>
            <person name="Grigoriev I.V."/>
            <person name="Hibbett D."/>
            <person name="Nagy L.G."/>
            <person name="Martin F.M."/>
        </authorList>
    </citation>
    <scope>NUCLEOTIDE SEQUENCE</scope>
    <source>
        <strain evidence="4">UP504</strain>
    </source>
</reference>
<dbReference type="PANTHER" id="PTHR24171">
    <property type="entry name" value="ANKYRIN REPEAT DOMAIN-CONTAINING PROTEIN 39-RELATED"/>
    <property type="match status" value="1"/>
</dbReference>
<evidence type="ECO:0000256" key="1">
    <source>
        <dbReference type="ARBA" id="ARBA00022737"/>
    </source>
</evidence>
<name>A0A9P6AWJ7_9AGAM</name>
<dbReference type="SUPFAM" id="SSF48403">
    <property type="entry name" value="Ankyrin repeat"/>
    <property type="match status" value="1"/>
</dbReference>
<gene>
    <name evidence="4" type="ORF">BS47DRAFT_1296410</name>
</gene>
<dbReference type="AlphaFoldDB" id="A0A9P6AWJ7"/>
<feature type="repeat" description="ANK" evidence="3">
    <location>
        <begin position="129"/>
        <end position="161"/>
    </location>
</feature>
<dbReference type="Pfam" id="PF12796">
    <property type="entry name" value="Ank_2"/>
    <property type="match status" value="1"/>
</dbReference>
<keyword evidence="2 3" id="KW-0040">ANK repeat</keyword>
<keyword evidence="5" id="KW-1185">Reference proteome</keyword>
<dbReference type="InterPro" id="IPR036770">
    <property type="entry name" value="Ankyrin_rpt-contain_sf"/>
</dbReference>
<accession>A0A9P6AWJ7</accession>
<protein>
    <recommendedName>
        <fullName evidence="6">Ankyrin</fullName>
    </recommendedName>
</protein>
<evidence type="ECO:0008006" key="6">
    <source>
        <dbReference type="Google" id="ProtNLM"/>
    </source>
</evidence>
<organism evidence="4 5">
    <name type="scientific">Hydnum rufescens UP504</name>
    <dbReference type="NCBI Taxonomy" id="1448309"/>
    <lineage>
        <taxon>Eukaryota</taxon>
        <taxon>Fungi</taxon>
        <taxon>Dikarya</taxon>
        <taxon>Basidiomycota</taxon>
        <taxon>Agaricomycotina</taxon>
        <taxon>Agaricomycetes</taxon>
        <taxon>Cantharellales</taxon>
        <taxon>Hydnaceae</taxon>
        <taxon>Hydnum</taxon>
    </lineage>
</organism>
<dbReference type="EMBL" id="MU128974">
    <property type="protein sequence ID" value="KAF9513318.1"/>
    <property type="molecule type" value="Genomic_DNA"/>
</dbReference>
<evidence type="ECO:0000313" key="5">
    <source>
        <dbReference type="Proteomes" id="UP000886523"/>
    </source>
</evidence>
<evidence type="ECO:0000313" key="4">
    <source>
        <dbReference type="EMBL" id="KAF9513318.1"/>
    </source>
</evidence>
<comment type="caution">
    <text evidence="4">The sequence shown here is derived from an EMBL/GenBank/DDBJ whole genome shotgun (WGS) entry which is preliminary data.</text>
</comment>
<dbReference type="SMART" id="SM00248">
    <property type="entry name" value="ANK"/>
    <property type="match status" value="3"/>
</dbReference>
<sequence length="220" mass="24707">MHRHDESERLRRSIKENNLFLVRRILARIGDMRNTDPGHGRYTSLAWAAVCAHEEIYGYLLGCGHDDDELSRDAENNTILILLAGLPLDYLNPNHMPSPRNEQAEGSAIRMAQAYYQRFPFLIDWSNVQGKTALHVAALKGNDDFARMLCDLDADFDLPDVEGNTPLHYASAWGHIPIVQLLIERGCQFAAKNNEGFTASDYAYSLVISLLPQFSCAQSA</sequence>
<evidence type="ECO:0000256" key="3">
    <source>
        <dbReference type="PROSITE-ProRule" id="PRU00023"/>
    </source>
</evidence>
<dbReference type="PROSITE" id="PS50297">
    <property type="entry name" value="ANK_REP_REGION"/>
    <property type="match status" value="2"/>
</dbReference>
<dbReference type="PRINTS" id="PR01415">
    <property type="entry name" value="ANKYRIN"/>
</dbReference>
<proteinExistence type="predicted"/>
<keyword evidence="1" id="KW-0677">Repeat</keyword>